<comment type="pathway">
    <text evidence="6">Amino-acid degradation; L-threonine degradation via oxydo-reductase pathway; glycine from L-threonine: step 2/2.</text>
</comment>
<dbReference type="InterPro" id="IPR015424">
    <property type="entry name" value="PyrdxlP-dep_Trfase"/>
</dbReference>
<feature type="binding site" description="in other chain" evidence="6">
    <location>
        <begin position="246"/>
        <end position="249"/>
    </location>
    <ligand>
        <name>pyridoxal 5'-phosphate</name>
        <dbReference type="ChEBI" id="CHEBI:597326"/>
        <note>ligand shared between dimeric partners</note>
    </ligand>
</feature>
<comment type="caution">
    <text evidence="8">The sequence shown here is derived from an EMBL/GenBank/DDBJ whole genome shotgun (WGS) entry which is preliminary data.</text>
</comment>
<dbReference type="GO" id="GO:0016874">
    <property type="term" value="F:ligase activity"/>
    <property type="evidence" value="ECO:0007669"/>
    <property type="project" value="UniProtKB-KW"/>
</dbReference>
<proteinExistence type="inferred from homology"/>
<gene>
    <name evidence="6" type="primary">kbl</name>
    <name evidence="8" type="ORF">AMJ87_08610</name>
</gene>
<sequence length="415" mass="46028">MSYSSKAKEFYEGELSSISEAGTFKEERYIQSPQAANIKVEYPTGSPAKEVLNFCANNYLGLSSHPDVIKAAHEGLEQRGYGLSSVRFICGTQDIHDELEKKLSTFLGTEATVLFASCMDANAGVFDVVLGKEDAMIADRLVHASIVDGMRLCKAQLYNYKHSNMDHLEEKLKDTQECRFRMIITDGVFSMDGDIAKLDTIVELGKKYDAMVMVDDSHATGFLGKTGRGTHEHCGVFGEIDVITTTLGKALGGASGGCVSGRKEIVDLCRQRARPYLFSNTVPPVIIAAANKVIDLISKTTDRRDKLEQNTKYFREKMTTAGFDIREGEHPIVPIMLYNAKLAQDMARDLYDEGIYVIGFSFPVVPKGQARIRVQISAGHEKEHLDKAIAAFTRIGEKYKILGKQKKEIIDLYGY</sequence>
<evidence type="ECO:0000259" key="7">
    <source>
        <dbReference type="Pfam" id="PF00155"/>
    </source>
</evidence>
<dbReference type="PANTHER" id="PTHR13693">
    <property type="entry name" value="CLASS II AMINOTRANSFERASE/8-AMINO-7-OXONONANOATE SYNTHASE"/>
    <property type="match status" value="1"/>
</dbReference>
<dbReference type="EC" id="2.3.1.29" evidence="6"/>
<dbReference type="AlphaFoldDB" id="A0A0S8GFM5"/>
<dbReference type="InterPro" id="IPR015422">
    <property type="entry name" value="PyrdxlP-dep_Trfase_small"/>
</dbReference>
<dbReference type="InterPro" id="IPR050087">
    <property type="entry name" value="AON_synthase_class-II"/>
</dbReference>
<dbReference type="NCBIfam" id="NF005394">
    <property type="entry name" value="PRK06939.1"/>
    <property type="match status" value="1"/>
</dbReference>
<evidence type="ECO:0000256" key="1">
    <source>
        <dbReference type="ARBA" id="ARBA00004746"/>
    </source>
</evidence>
<evidence type="ECO:0000256" key="4">
    <source>
        <dbReference type="ARBA" id="ARBA00022898"/>
    </source>
</evidence>
<dbReference type="GO" id="GO:0008890">
    <property type="term" value="F:glycine C-acetyltransferase activity"/>
    <property type="evidence" value="ECO:0007669"/>
    <property type="project" value="UniProtKB-UniRule"/>
</dbReference>
<dbReference type="CDD" id="cd06454">
    <property type="entry name" value="KBL_like"/>
    <property type="match status" value="1"/>
</dbReference>
<comment type="pathway">
    <text evidence="1">Cofactor biosynthesis; biotin biosynthesis.</text>
</comment>
<feature type="binding site" evidence="6">
    <location>
        <position position="373"/>
    </location>
    <ligand>
        <name>substrate</name>
    </ligand>
</feature>
<dbReference type="Gene3D" id="3.40.640.10">
    <property type="entry name" value="Type I PLP-dependent aspartate aminotransferase-like (Major domain)"/>
    <property type="match status" value="1"/>
</dbReference>
<keyword evidence="8" id="KW-0436">Ligase</keyword>
<comment type="subunit">
    <text evidence="6">Homodimer.</text>
</comment>
<dbReference type="PATRIC" id="fig|1703780.3.peg.622"/>
<dbReference type="InterPro" id="IPR004839">
    <property type="entry name" value="Aminotransferase_I/II_large"/>
</dbReference>
<comment type="cofactor">
    <cofactor evidence="6">
        <name>pyridoxal 5'-phosphate</name>
        <dbReference type="ChEBI" id="CHEBI:597326"/>
    </cofactor>
    <text evidence="6">Binds 1 pyridoxal phosphate per subunit.</text>
</comment>
<dbReference type="NCBIfam" id="TIGR01822">
    <property type="entry name" value="2am3keto_CoA"/>
    <property type="match status" value="1"/>
</dbReference>
<dbReference type="InterPro" id="IPR011282">
    <property type="entry name" value="2am3keto_CoA_ligase"/>
</dbReference>
<organism evidence="8 9">
    <name type="scientific">candidate division WOR_3 bacterium SM23_60</name>
    <dbReference type="NCBI Taxonomy" id="1703780"/>
    <lineage>
        <taxon>Bacteria</taxon>
        <taxon>Bacteria division WOR-3</taxon>
    </lineage>
</organism>
<feature type="binding site" evidence="6">
    <location>
        <position position="143"/>
    </location>
    <ligand>
        <name>substrate</name>
    </ligand>
</feature>
<dbReference type="InterPro" id="IPR001917">
    <property type="entry name" value="Aminotrans_II_pyridoxalP_BS"/>
</dbReference>
<feature type="modified residue" description="N6-(pyridoxal phosphate)lysine" evidence="6">
    <location>
        <position position="249"/>
    </location>
</feature>
<dbReference type="UniPathway" id="UPA00046">
    <property type="reaction ID" value="UER00506"/>
</dbReference>
<dbReference type="Proteomes" id="UP000051096">
    <property type="component" value="Unassembled WGS sequence"/>
</dbReference>
<feature type="binding site" description="in other chain" evidence="6">
    <location>
        <position position="190"/>
    </location>
    <ligand>
        <name>pyridoxal 5'-phosphate</name>
        <dbReference type="ChEBI" id="CHEBI:597326"/>
        <note>ligand shared between dimeric partners</note>
    </ligand>
</feature>
<evidence type="ECO:0000256" key="5">
    <source>
        <dbReference type="ARBA" id="ARBA00023315"/>
    </source>
</evidence>
<dbReference type="Gene3D" id="3.90.1150.10">
    <property type="entry name" value="Aspartate Aminotransferase, domain 1"/>
    <property type="match status" value="1"/>
</dbReference>
<evidence type="ECO:0000256" key="6">
    <source>
        <dbReference type="HAMAP-Rule" id="MF_00985"/>
    </source>
</evidence>
<feature type="domain" description="Aminotransferase class I/classII large" evidence="7">
    <location>
        <begin position="50"/>
        <end position="391"/>
    </location>
</feature>
<evidence type="ECO:0000256" key="2">
    <source>
        <dbReference type="ARBA" id="ARBA00010008"/>
    </source>
</evidence>
<dbReference type="GO" id="GO:0005737">
    <property type="term" value="C:cytoplasm"/>
    <property type="evidence" value="ECO:0007669"/>
    <property type="project" value="UniProtKB-ARBA"/>
</dbReference>
<accession>A0A0S8GFM5</accession>
<feature type="binding site" evidence="6">
    <location>
        <begin position="279"/>
        <end position="280"/>
    </location>
    <ligand>
        <name>pyridoxal 5'-phosphate</name>
        <dbReference type="ChEBI" id="CHEBI:597326"/>
        <note>ligand shared between dimeric partners</note>
    </ligand>
</feature>
<dbReference type="EMBL" id="LJUO01000085">
    <property type="protein sequence ID" value="KPK70637.1"/>
    <property type="molecule type" value="Genomic_DNA"/>
</dbReference>
<dbReference type="Pfam" id="PF00155">
    <property type="entry name" value="Aminotran_1_2"/>
    <property type="match status" value="1"/>
</dbReference>
<comment type="catalytic activity">
    <reaction evidence="6">
        <text>glycine + acetyl-CoA = (2S)-2-amino-3-oxobutanoate + CoA</text>
        <dbReference type="Rhea" id="RHEA:20736"/>
        <dbReference type="ChEBI" id="CHEBI:57287"/>
        <dbReference type="ChEBI" id="CHEBI:57288"/>
        <dbReference type="ChEBI" id="CHEBI:57305"/>
        <dbReference type="ChEBI" id="CHEBI:78948"/>
        <dbReference type="EC" id="2.3.1.29"/>
    </reaction>
</comment>
<dbReference type="FunFam" id="3.40.640.10:FF:000006">
    <property type="entry name" value="5-aminolevulinate synthase, mitochondrial"/>
    <property type="match status" value="1"/>
</dbReference>
<dbReference type="PROSITE" id="PS00599">
    <property type="entry name" value="AA_TRANSFER_CLASS_2"/>
    <property type="match status" value="1"/>
</dbReference>
<dbReference type="HAMAP" id="MF_00985">
    <property type="entry name" value="2am3keto_CoA_ligase"/>
    <property type="match status" value="1"/>
</dbReference>
<name>A0A0S8GFM5_UNCW3</name>
<comment type="function">
    <text evidence="6">Catalyzes the cleavage of 2-amino-3-ketobutyrate to glycine and acetyl-CoA.</text>
</comment>
<keyword evidence="4 6" id="KW-0663">Pyridoxal phosphate</keyword>
<comment type="caution">
    <text evidence="6">Lacks conserved residue(s) required for the propagation of feature annotation.</text>
</comment>
<evidence type="ECO:0000313" key="8">
    <source>
        <dbReference type="EMBL" id="KPK70637.1"/>
    </source>
</evidence>
<dbReference type="SUPFAM" id="SSF53383">
    <property type="entry name" value="PLP-dependent transferases"/>
    <property type="match status" value="1"/>
</dbReference>
<protein>
    <recommendedName>
        <fullName evidence="6">2-amino-3-ketobutyrate coenzyme A ligase</fullName>
        <shortName evidence="6">AKB ligase</shortName>
        <ecNumber evidence="6">2.3.1.29</ecNumber>
    </recommendedName>
    <alternativeName>
        <fullName evidence="6">Glycine acetyltransferase</fullName>
    </alternativeName>
</protein>
<keyword evidence="3 6" id="KW-0808">Transferase</keyword>
<evidence type="ECO:0000256" key="3">
    <source>
        <dbReference type="ARBA" id="ARBA00022679"/>
    </source>
</evidence>
<evidence type="ECO:0000313" key="9">
    <source>
        <dbReference type="Proteomes" id="UP000051096"/>
    </source>
</evidence>
<dbReference type="GO" id="GO:0030170">
    <property type="term" value="F:pyridoxal phosphate binding"/>
    <property type="evidence" value="ECO:0007669"/>
    <property type="project" value="UniProtKB-UniRule"/>
</dbReference>
<reference evidence="8 9" key="1">
    <citation type="journal article" date="2015" name="Microbiome">
        <title>Genomic resolution of linkages in carbon, nitrogen, and sulfur cycling among widespread estuary sediment bacteria.</title>
        <authorList>
            <person name="Baker B.J."/>
            <person name="Lazar C.S."/>
            <person name="Teske A.P."/>
            <person name="Dick G.J."/>
        </authorList>
    </citation>
    <scope>NUCLEOTIDE SEQUENCE [LARGE SCALE GENOMIC DNA]</scope>
    <source>
        <strain evidence="8">SM23_60</strain>
    </source>
</reference>
<dbReference type="GO" id="GO:0019518">
    <property type="term" value="P:L-threonine catabolic process to glycine"/>
    <property type="evidence" value="ECO:0007669"/>
    <property type="project" value="UniProtKB-UniRule"/>
</dbReference>
<feature type="binding site" description="in other chain" evidence="6">
    <location>
        <begin position="215"/>
        <end position="218"/>
    </location>
    <ligand>
        <name>pyridoxal 5'-phosphate</name>
        <dbReference type="ChEBI" id="CHEBI:597326"/>
        <note>ligand shared between dimeric partners</note>
    </ligand>
</feature>
<comment type="similarity">
    <text evidence="2">Belongs to the class-II pyridoxal-phosphate-dependent aminotransferase family. BioF subfamily.</text>
</comment>
<dbReference type="InterPro" id="IPR015421">
    <property type="entry name" value="PyrdxlP-dep_Trfase_major"/>
</dbReference>
<keyword evidence="5 6" id="KW-0012">Acyltransferase</keyword>
<dbReference type="FunFam" id="3.90.1150.10:FF:000004">
    <property type="entry name" value="2-amino-3-ketobutyrate coenzyme A ligase"/>
    <property type="match status" value="1"/>
</dbReference>
<dbReference type="PANTHER" id="PTHR13693:SF102">
    <property type="entry name" value="2-AMINO-3-KETOBUTYRATE COENZYME A LIGASE, MITOCHONDRIAL"/>
    <property type="match status" value="1"/>
</dbReference>